<dbReference type="Proteomes" id="UP000644699">
    <property type="component" value="Unassembled WGS sequence"/>
</dbReference>
<dbReference type="EMBL" id="BMIQ01000002">
    <property type="protein sequence ID" value="GGD97514.1"/>
    <property type="molecule type" value="Genomic_DNA"/>
</dbReference>
<dbReference type="AlphaFoldDB" id="A0A917E3E2"/>
<accession>A0A917E3E2</accession>
<protein>
    <recommendedName>
        <fullName evidence="4">Glycosyl transferase family 2</fullName>
    </recommendedName>
</protein>
<dbReference type="SUPFAM" id="SSF53448">
    <property type="entry name" value="Nucleotide-diphospho-sugar transferases"/>
    <property type="match status" value="1"/>
</dbReference>
<gene>
    <name evidence="2" type="ORF">GCM10011390_15380</name>
</gene>
<dbReference type="InterPro" id="IPR029044">
    <property type="entry name" value="Nucleotide-diphossugar_trans"/>
</dbReference>
<reference evidence="2" key="2">
    <citation type="submission" date="2020-09" db="EMBL/GenBank/DDBJ databases">
        <authorList>
            <person name="Sun Q."/>
            <person name="Zhou Y."/>
        </authorList>
    </citation>
    <scope>NUCLEOTIDE SEQUENCE</scope>
    <source>
        <strain evidence="2">CGMCC 1.15367</strain>
    </source>
</reference>
<feature type="compositionally biased region" description="Basic residues" evidence="1">
    <location>
        <begin position="128"/>
        <end position="139"/>
    </location>
</feature>
<proteinExistence type="predicted"/>
<evidence type="ECO:0000313" key="2">
    <source>
        <dbReference type="EMBL" id="GGD97514.1"/>
    </source>
</evidence>
<evidence type="ECO:0000256" key="1">
    <source>
        <dbReference type="SAM" id="MobiDB-lite"/>
    </source>
</evidence>
<reference evidence="2" key="1">
    <citation type="journal article" date="2014" name="Int. J. Syst. Evol. Microbiol.">
        <title>Complete genome sequence of Corynebacterium casei LMG S-19264T (=DSM 44701T), isolated from a smear-ripened cheese.</title>
        <authorList>
            <consortium name="US DOE Joint Genome Institute (JGI-PGF)"/>
            <person name="Walter F."/>
            <person name="Albersmeier A."/>
            <person name="Kalinowski J."/>
            <person name="Ruckert C."/>
        </authorList>
    </citation>
    <scope>NUCLEOTIDE SEQUENCE</scope>
    <source>
        <strain evidence="2">CGMCC 1.15367</strain>
    </source>
</reference>
<evidence type="ECO:0008006" key="4">
    <source>
        <dbReference type="Google" id="ProtNLM"/>
    </source>
</evidence>
<comment type="caution">
    <text evidence="2">The sequence shown here is derived from an EMBL/GenBank/DDBJ whole genome shotgun (WGS) entry which is preliminary data.</text>
</comment>
<name>A0A917E3E2_9HYPH</name>
<sequence>MQRIISLSTIPPRFRLIEPTLRSLLRQSMPADEVRLYIPRSYRRFPDYDGSLPDLPPGITLCRPAEDLGPASKILFAADELRERDCQILFCDDDRIYQPDWARFLFEHQARRPRECVSLVGKPIHRPKTAAGRRRRRREERRSPQKAGFAKPLLNPRRAALHIADFFARTWKPADARVLQRSRIYRAGHAEILQGYGGVAVRPHFFDASAKVIPDIIWAVDDYWLSGLLASRNIPIWLPAHAPMPLKSATSGVESLLESEIDGSGRTEANQACIDYMRARYGIWN</sequence>
<evidence type="ECO:0000313" key="3">
    <source>
        <dbReference type="Proteomes" id="UP000644699"/>
    </source>
</evidence>
<organism evidence="2 3">
    <name type="scientific">Aureimonas endophytica</name>
    <dbReference type="NCBI Taxonomy" id="2027858"/>
    <lineage>
        <taxon>Bacteria</taxon>
        <taxon>Pseudomonadati</taxon>
        <taxon>Pseudomonadota</taxon>
        <taxon>Alphaproteobacteria</taxon>
        <taxon>Hyphomicrobiales</taxon>
        <taxon>Aurantimonadaceae</taxon>
        <taxon>Aureimonas</taxon>
    </lineage>
</organism>
<dbReference type="CDD" id="cd00761">
    <property type="entry name" value="Glyco_tranf_GTA_type"/>
    <property type="match status" value="1"/>
</dbReference>
<keyword evidence="3" id="KW-1185">Reference proteome</keyword>
<feature type="region of interest" description="Disordered" evidence="1">
    <location>
        <begin position="128"/>
        <end position="149"/>
    </location>
</feature>